<dbReference type="Proteomes" id="UP001500603">
    <property type="component" value="Unassembled WGS sequence"/>
</dbReference>
<gene>
    <name evidence="2" type="ORF">GCM10023318_23630</name>
</gene>
<comment type="caution">
    <text evidence="2">The sequence shown here is derived from an EMBL/GenBank/DDBJ whole genome shotgun (WGS) entry which is preliminary data.</text>
</comment>
<feature type="compositionally biased region" description="Basic and acidic residues" evidence="1">
    <location>
        <begin position="1"/>
        <end position="23"/>
    </location>
</feature>
<sequence>MATKPERRDEDATAEARTRHEEPDGTVSDDATTGDGHRLSEVVDDLEEHIVEESAPTSEQSTQSVDTTPTGADDEAPD</sequence>
<reference evidence="3" key="1">
    <citation type="journal article" date="2019" name="Int. J. Syst. Evol. Microbiol.">
        <title>The Global Catalogue of Microorganisms (GCM) 10K type strain sequencing project: providing services to taxonomists for standard genome sequencing and annotation.</title>
        <authorList>
            <consortium name="The Broad Institute Genomics Platform"/>
            <consortium name="The Broad Institute Genome Sequencing Center for Infectious Disease"/>
            <person name="Wu L."/>
            <person name="Ma J."/>
        </authorList>
    </citation>
    <scope>NUCLEOTIDE SEQUENCE [LARGE SCALE GENOMIC DNA]</scope>
    <source>
        <strain evidence="3">JCM 18298</strain>
    </source>
</reference>
<evidence type="ECO:0000313" key="3">
    <source>
        <dbReference type="Proteomes" id="UP001500603"/>
    </source>
</evidence>
<proteinExistence type="predicted"/>
<evidence type="ECO:0008006" key="4">
    <source>
        <dbReference type="Google" id="ProtNLM"/>
    </source>
</evidence>
<evidence type="ECO:0000256" key="1">
    <source>
        <dbReference type="SAM" id="MobiDB-lite"/>
    </source>
</evidence>
<feature type="region of interest" description="Disordered" evidence="1">
    <location>
        <begin position="1"/>
        <end position="37"/>
    </location>
</feature>
<dbReference type="EMBL" id="BAABJM010000002">
    <property type="protein sequence ID" value="GAA5051822.1"/>
    <property type="molecule type" value="Genomic_DNA"/>
</dbReference>
<keyword evidence="3" id="KW-1185">Reference proteome</keyword>
<accession>A0ABP9K8T6</accession>
<feature type="region of interest" description="Disordered" evidence="1">
    <location>
        <begin position="50"/>
        <end position="78"/>
    </location>
</feature>
<feature type="compositionally biased region" description="Polar residues" evidence="1">
    <location>
        <begin position="55"/>
        <end position="70"/>
    </location>
</feature>
<name>A0ABP9K8T6_9NOCA</name>
<evidence type="ECO:0000313" key="2">
    <source>
        <dbReference type="EMBL" id="GAA5051822.1"/>
    </source>
</evidence>
<organism evidence="2 3">
    <name type="scientific">Nocardia callitridis</name>
    <dbReference type="NCBI Taxonomy" id="648753"/>
    <lineage>
        <taxon>Bacteria</taxon>
        <taxon>Bacillati</taxon>
        <taxon>Actinomycetota</taxon>
        <taxon>Actinomycetes</taxon>
        <taxon>Mycobacteriales</taxon>
        <taxon>Nocardiaceae</taxon>
        <taxon>Nocardia</taxon>
    </lineage>
</organism>
<protein>
    <recommendedName>
        <fullName evidence="4">Autophagy-related protein 2</fullName>
    </recommendedName>
</protein>
<dbReference type="RefSeq" id="WP_345495315.1">
    <property type="nucleotide sequence ID" value="NZ_BAABJM010000002.1"/>
</dbReference>